<dbReference type="EMBL" id="MBTG01000008">
    <property type="protein sequence ID" value="OPH59091.1"/>
    <property type="molecule type" value="Genomic_DNA"/>
</dbReference>
<dbReference type="STRING" id="1469647.BC351_21690"/>
<feature type="domain" description="IDEAL" evidence="1">
    <location>
        <begin position="69"/>
        <end position="95"/>
    </location>
</feature>
<keyword evidence="3" id="KW-1185">Reference proteome</keyword>
<dbReference type="Proteomes" id="UP000190626">
    <property type="component" value="Unassembled WGS sequence"/>
</dbReference>
<proteinExistence type="predicted"/>
<dbReference type="InterPro" id="IPR027393">
    <property type="entry name" value="Virus_scaffolding_prot_C"/>
</dbReference>
<accession>A0A1V4HN39</accession>
<reference evidence="3" key="1">
    <citation type="submission" date="2016-07" db="EMBL/GenBank/DDBJ databases">
        <authorList>
            <person name="Florea S."/>
            <person name="Webb J.S."/>
            <person name="Jaromczyk J."/>
            <person name="Schardl C.L."/>
        </authorList>
    </citation>
    <scope>NUCLEOTIDE SEQUENCE [LARGE SCALE GENOMIC DNA]</scope>
    <source>
        <strain evidence="3">CY1</strain>
    </source>
</reference>
<gene>
    <name evidence="2" type="ORF">BC351_21690</name>
</gene>
<evidence type="ECO:0000313" key="3">
    <source>
        <dbReference type="Proteomes" id="UP000190626"/>
    </source>
</evidence>
<dbReference type="Gene3D" id="4.10.810.10">
    <property type="entry name" value="Virus Scaffolding Protein, Chain A"/>
    <property type="match status" value="1"/>
</dbReference>
<sequence>MMNFTISDWVMAATNEDELIHGYVESIDTRQGTARIYVIASDHDAAIGKVIEVVHHDVKKLPIAAFDIEEQVKSLIDVALAARDKEWFAELFEELIHIKHNVSNRLEQNLLPISYHNRLGVDQF</sequence>
<protein>
    <recommendedName>
        <fullName evidence="1">IDEAL domain-containing protein</fullName>
    </recommendedName>
</protein>
<evidence type="ECO:0000313" key="2">
    <source>
        <dbReference type="EMBL" id="OPH59091.1"/>
    </source>
</evidence>
<organism evidence="2 3">
    <name type="scientific">Paenibacillus ferrarius</name>
    <dbReference type="NCBI Taxonomy" id="1469647"/>
    <lineage>
        <taxon>Bacteria</taxon>
        <taxon>Bacillati</taxon>
        <taxon>Bacillota</taxon>
        <taxon>Bacilli</taxon>
        <taxon>Bacillales</taxon>
        <taxon>Paenibacillaceae</taxon>
        <taxon>Paenibacillus</taxon>
    </lineage>
</organism>
<comment type="caution">
    <text evidence="2">The sequence shown here is derived from an EMBL/GenBank/DDBJ whole genome shotgun (WGS) entry which is preliminary data.</text>
</comment>
<name>A0A1V4HN39_9BACL</name>
<dbReference type="AlphaFoldDB" id="A0A1V4HN39"/>
<dbReference type="Pfam" id="PF08858">
    <property type="entry name" value="IDEAL"/>
    <property type="match status" value="1"/>
</dbReference>
<evidence type="ECO:0000259" key="1">
    <source>
        <dbReference type="Pfam" id="PF08858"/>
    </source>
</evidence>
<dbReference type="InterPro" id="IPR014957">
    <property type="entry name" value="IDEAL_dom"/>
</dbReference>